<dbReference type="Proteomes" id="UP000614424">
    <property type="component" value="Unassembled WGS sequence"/>
</dbReference>
<protein>
    <submittedName>
        <fullName evidence="2">Uncharacterized protein</fullName>
    </submittedName>
</protein>
<evidence type="ECO:0000313" key="3">
    <source>
        <dbReference type="Proteomes" id="UP000614424"/>
    </source>
</evidence>
<reference evidence="2 3" key="1">
    <citation type="submission" date="2020-08" db="EMBL/GenBank/DDBJ databases">
        <title>Bridging the membrane lipid divide: bacteria of the FCB group superphylum have the potential to synthesize archaeal ether lipids.</title>
        <authorList>
            <person name="Villanueva L."/>
            <person name="Von Meijenfeldt F.A.B."/>
            <person name="Westbye A.B."/>
            <person name="Yadav S."/>
            <person name="Hopmans E.C."/>
            <person name="Dutilh B.E."/>
            <person name="Sinninghe Damste J.S."/>
        </authorList>
    </citation>
    <scope>NUCLEOTIDE SEQUENCE [LARGE SCALE GENOMIC DNA]</scope>
    <source>
        <strain evidence="2">NIOZ-UU47</strain>
    </source>
</reference>
<accession>A0A8J6NC21</accession>
<dbReference type="AlphaFoldDB" id="A0A8J6NC21"/>
<proteinExistence type="predicted"/>
<keyword evidence="1" id="KW-0732">Signal</keyword>
<dbReference type="EMBL" id="JACNJZ010000040">
    <property type="protein sequence ID" value="MBC8316540.1"/>
    <property type="molecule type" value="Genomic_DNA"/>
</dbReference>
<name>A0A8J6NC21_9BACT</name>
<evidence type="ECO:0000256" key="1">
    <source>
        <dbReference type="SAM" id="SignalP"/>
    </source>
</evidence>
<gene>
    <name evidence="2" type="ORF">H8E41_01445</name>
</gene>
<organism evidence="2 3">
    <name type="scientific">Candidatus Desulfobia pelagia</name>
    <dbReference type="NCBI Taxonomy" id="2841692"/>
    <lineage>
        <taxon>Bacteria</taxon>
        <taxon>Pseudomonadati</taxon>
        <taxon>Thermodesulfobacteriota</taxon>
        <taxon>Desulfobulbia</taxon>
        <taxon>Desulfobulbales</taxon>
        <taxon>Desulfobulbaceae</taxon>
        <taxon>Candidatus Desulfobia</taxon>
    </lineage>
</organism>
<feature type="signal peptide" evidence="1">
    <location>
        <begin position="1"/>
        <end position="22"/>
    </location>
</feature>
<feature type="chain" id="PRO_5035322581" evidence="1">
    <location>
        <begin position="23"/>
        <end position="45"/>
    </location>
</feature>
<sequence length="45" mass="5041">MKLFVTLFFTFCLLFPASFSGASVEEKPFTLLYSNDVRGETEPCG</sequence>
<comment type="caution">
    <text evidence="2">The sequence shown here is derived from an EMBL/GenBank/DDBJ whole genome shotgun (WGS) entry which is preliminary data.</text>
</comment>
<evidence type="ECO:0000313" key="2">
    <source>
        <dbReference type="EMBL" id="MBC8316540.1"/>
    </source>
</evidence>